<feature type="compositionally biased region" description="Low complexity" evidence="10">
    <location>
        <begin position="1219"/>
        <end position="1239"/>
    </location>
</feature>
<keyword evidence="3" id="KW-0597">Phosphoprotein</keyword>
<gene>
    <name evidence="14" type="ORF">DSTB1V02_LOCUS10518</name>
</gene>
<evidence type="ECO:0000256" key="10">
    <source>
        <dbReference type="SAM" id="MobiDB-lite"/>
    </source>
</evidence>
<dbReference type="PROSITE" id="PS50010">
    <property type="entry name" value="DH_2"/>
    <property type="match status" value="1"/>
</dbReference>
<keyword evidence="8 9" id="KW-0175">Coiled coil</keyword>
<keyword evidence="4" id="KW-0344">Guanine-nucleotide releasing factor</keyword>
<reference evidence="14" key="1">
    <citation type="submission" date="2020-11" db="EMBL/GenBank/DDBJ databases">
        <authorList>
            <person name="Tran Van P."/>
        </authorList>
    </citation>
    <scope>NUCLEOTIDE SEQUENCE</scope>
</reference>
<keyword evidence="6" id="KW-0863">Zinc-finger</keyword>
<dbReference type="InterPro" id="IPR000219">
    <property type="entry name" value="DH_dom"/>
</dbReference>
<evidence type="ECO:0000256" key="7">
    <source>
        <dbReference type="ARBA" id="ARBA00022833"/>
    </source>
</evidence>
<proteinExistence type="predicted"/>
<evidence type="ECO:0000256" key="8">
    <source>
        <dbReference type="ARBA" id="ARBA00023054"/>
    </source>
</evidence>
<dbReference type="InterPro" id="IPR011993">
    <property type="entry name" value="PH-like_dom_sf"/>
</dbReference>
<dbReference type="PROSITE" id="PS00479">
    <property type="entry name" value="ZF_DAG_PE_1"/>
    <property type="match status" value="1"/>
</dbReference>
<feature type="compositionally biased region" description="Basic and acidic residues" evidence="10">
    <location>
        <begin position="101"/>
        <end position="112"/>
    </location>
</feature>
<dbReference type="SMART" id="SM00109">
    <property type="entry name" value="C1"/>
    <property type="match status" value="1"/>
</dbReference>
<evidence type="ECO:0000259" key="13">
    <source>
        <dbReference type="PROSITE" id="PS50081"/>
    </source>
</evidence>
<feature type="region of interest" description="Disordered" evidence="10">
    <location>
        <begin position="1160"/>
        <end position="1190"/>
    </location>
</feature>
<dbReference type="Pfam" id="PF00621">
    <property type="entry name" value="RhoGEF"/>
    <property type="match status" value="1"/>
</dbReference>
<accession>A0A7R9FQ36</accession>
<evidence type="ECO:0000259" key="11">
    <source>
        <dbReference type="PROSITE" id="PS50003"/>
    </source>
</evidence>
<keyword evidence="5" id="KW-0479">Metal-binding</keyword>
<dbReference type="Proteomes" id="UP000677054">
    <property type="component" value="Unassembled WGS sequence"/>
</dbReference>
<evidence type="ECO:0000313" key="14">
    <source>
        <dbReference type="EMBL" id="CAD7250749.1"/>
    </source>
</evidence>
<feature type="region of interest" description="Disordered" evidence="10">
    <location>
        <begin position="326"/>
        <end position="359"/>
    </location>
</feature>
<keyword evidence="15" id="KW-1185">Reference proteome</keyword>
<dbReference type="InterPro" id="IPR041020">
    <property type="entry name" value="PH_16"/>
</dbReference>
<evidence type="ECO:0000256" key="3">
    <source>
        <dbReference type="ARBA" id="ARBA00022553"/>
    </source>
</evidence>
<dbReference type="OrthoDB" id="28045at2759"/>
<feature type="domain" description="Phorbol-ester/DAG-type" evidence="13">
    <location>
        <begin position="269"/>
        <end position="316"/>
    </location>
</feature>
<dbReference type="GO" id="GO:0005737">
    <property type="term" value="C:cytoplasm"/>
    <property type="evidence" value="ECO:0007669"/>
    <property type="project" value="UniProtKB-SubCell"/>
</dbReference>
<protein>
    <submittedName>
        <fullName evidence="14">Uncharacterized protein</fullName>
    </submittedName>
</protein>
<feature type="region of interest" description="Disordered" evidence="10">
    <location>
        <begin position="1219"/>
        <end position="1246"/>
    </location>
</feature>
<evidence type="ECO:0000259" key="12">
    <source>
        <dbReference type="PROSITE" id="PS50010"/>
    </source>
</evidence>
<dbReference type="InterPro" id="IPR035899">
    <property type="entry name" value="DBL_dom_sf"/>
</dbReference>
<comment type="subcellular location">
    <subcellularLocation>
        <location evidence="1">Cytoplasm</location>
    </subcellularLocation>
</comment>
<feature type="compositionally biased region" description="Polar residues" evidence="10">
    <location>
        <begin position="1181"/>
        <end position="1190"/>
    </location>
</feature>
<feature type="compositionally biased region" description="Polar residues" evidence="10">
    <location>
        <begin position="1337"/>
        <end position="1346"/>
    </location>
</feature>
<feature type="compositionally biased region" description="Low complexity" evidence="10">
    <location>
        <begin position="1305"/>
        <end position="1328"/>
    </location>
</feature>
<keyword evidence="7" id="KW-0862">Zinc</keyword>
<evidence type="ECO:0000256" key="9">
    <source>
        <dbReference type="SAM" id="Coils"/>
    </source>
</evidence>
<feature type="domain" description="PH" evidence="11">
    <location>
        <begin position="748"/>
        <end position="850"/>
    </location>
</feature>
<dbReference type="SMART" id="SM00325">
    <property type="entry name" value="RhoGEF"/>
    <property type="match status" value="1"/>
</dbReference>
<dbReference type="GO" id="GO:0035023">
    <property type="term" value="P:regulation of Rho protein signal transduction"/>
    <property type="evidence" value="ECO:0007669"/>
    <property type="project" value="TreeGrafter"/>
</dbReference>
<dbReference type="InterPro" id="IPR001849">
    <property type="entry name" value="PH_domain"/>
</dbReference>
<feature type="compositionally biased region" description="Low complexity" evidence="10">
    <location>
        <begin position="1163"/>
        <end position="1173"/>
    </location>
</feature>
<sequence length="1346" mass="150619">MNDLGIPIIGLNPPTSGSGGEAWTILDGSIAQIQDIQESIQQMRDISSVSTMLQVHGGMKGTRFCASCPSLSEGKDSPHPVEDHFQNYLESEASIQRRRSHSETRGKPRDEPSLSSVESEEDEEEGEEEGTRSQDVPDGCIPPLKAFISSSSSRAGTDLHRRELHKSHSTPSIVNEEEEPTEGRRVGQPSPRFTSGTESEDELDVQLRSQPVGRIPEHAYQFSRAPIYRDEIVPDGFMAIGVPHLDDSKRRKRSSIFFKKKKEKSRRLCHTMVPFSGGRPGNCDMCKLPLFTQRSVSCQNCGVYQHEACVDPTAECPRMRLVKMTGGKSSGRLSSHSTSSLSLLSRKSPTSISPTGSLHRDHLHSPSLQLADLQLELPDIHADEELKPGIHRSLENLVKFWGELVPSAMYPQLKELAIMVLSLLLGPPTYVKVHFQLLKNRRLMDDREADFLTEDIGGALKSYLDSLTDGALEAAIANEDPTLGLLAEEPEAWSRTVDKKLILKGLSDGEIKRQEHIYEFLITEKHHCETLQLMHKLFSHGMQEGLRCGSDIIHRLFPCLEELIEWHAGFLRRLRARQKEAPIVPTIGDILVERFSSPFGKQLQTFYGNFCSQHQDAVSIYKQILKSDRRFGLLVKRWSEHPLCKKKGIPECILFVTQRITKYPLLIEPLIKTSKFAPSSVPQEQDSLYRSLAMVKDILVRVNGQVAERERASRLREIYDHIDSKSFTFYNGHKFRKSELYARNRKLKFEGIGTLVPRSGKVTDITVIVLSDVLIFLQEASNGKLHFYSQDNRRGVMTLHKMLVREKAGQDNSLYLIASNPPEVPEMVEIICQTPKDRKLWINSIRETIEEYGGDEDDGRMESGEEEEEEEALHRRHDMLFGMARECDYELAHLLEEKMALLYEAFDIHESPGDYVALMNSLSSTDVDPAALRHLLFSTVHECVEILKGLRDTGSLSSLNRSASSVGERKSSLYVTPVLPKRAETFGEIKKRVDSAGLLYGIKEGDGGDGNSKALKLVGKLSTLRCLMEAQVTSIECLRTELMGACTRLSKVHSDFGKGNKSLFQHSQRLEELRNLQDRLGRERKEWEAEKKAKEQEIEEKEKQLQALQEELKKEQEDVINQRELLFRRVEALKAQGIVLSSNFQIVPSPISGVVPHLDGHDSGPVSSPVSPSIKKKFSNPGISGSVSTSSLPQHLISATNQKKVAESTIKQQLPLKLSSTFGSSTPGSSPSQTQSMTSLNPSAPGVQQMLPFKLREDPRAPANVGRNAFAYQRMNNPVHMRSGSTPASEMGTPPPPAGRGTNIQRSGSSPSPSQSQSSVQQLQQRSQSHQDKVTDPDTNQEIYFF</sequence>
<feature type="compositionally biased region" description="Low complexity" evidence="10">
    <location>
        <begin position="330"/>
        <end position="351"/>
    </location>
</feature>
<dbReference type="Gene3D" id="1.20.900.10">
    <property type="entry name" value="Dbl homology (DH) domain"/>
    <property type="match status" value="1"/>
</dbReference>
<evidence type="ECO:0000256" key="5">
    <source>
        <dbReference type="ARBA" id="ARBA00022723"/>
    </source>
</evidence>
<dbReference type="SUPFAM" id="SSF50729">
    <property type="entry name" value="PH domain-like"/>
    <property type="match status" value="1"/>
</dbReference>
<evidence type="ECO:0000256" key="1">
    <source>
        <dbReference type="ARBA" id="ARBA00004496"/>
    </source>
</evidence>
<dbReference type="GO" id="GO:0005085">
    <property type="term" value="F:guanyl-nucleotide exchange factor activity"/>
    <property type="evidence" value="ECO:0007669"/>
    <property type="project" value="UniProtKB-KW"/>
</dbReference>
<dbReference type="InterPro" id="IPR051632">
    <property type="entry name" value="Rho_GEF"/>
</dbReference>
<dbReference type="InterPro" id="IPR046349">
    <property type="entry name" value="C1-like_sf"/>
</dbReference>
<evidence type="ECO:0000256" key="4">
    <source>
        <dbReference type="ARBA" id="ARBA00022658"/>
    </source>
</evidence>
<dbReference type="PROSITE" id="PS50003">
    <property type="entry name" value="PH_DOMAIN"/>
    <property type="match status" value="1"/>
</dbReference>
<dbReference type="GO" id="GO:0008270">
    <property type="term" value="F:zinc ion binding"/>
    <property type="evidence" value="ECO:0007669"/>
    <property type="project" value="UniProtKB-KW"/>
</dbReference>
<feature type="compositionally biased region" description="Acidic residues" evidence="10">
    <location>
        <begin position="118"/>
        <end position="128"/>
    </location>
</feature>
<feature type="coiled-coil region" evidence="9">
    <location>
        <begin position="1070"/>
        <end position="1125"/>
    </location>
</feature>
<dbReference type="PANTHER" id="PTHR13944:SF21">
    <property type="entry name" value="CYSTS, ISOFORM C"/>
    <property type="match status" value="1"/>
</dbReference>
<feature type="region of interest" description="Disordered" evidence="10">
    <location>
        <begin position="1270"/>
        <end position="1346"/>
    </location>
</feature>
<keyword evidence="2" id="KW-0963">Cytoplasm</keyword>
<name>A0A7R9FQ36_9CRUS</name>
<dbReference type="PANTHER" id="PTHR13944">
    <property type="entry name" value="AGAP007712-PA"/>
    <property type="match status" value="1"/>
</dbReference>
<feature type="region of interest" description="Disordered" evidence="10">
    <location>
        <begin position="95"/>
        <end position="204"/>
    </location>
</feature>
<evidence type="ECO:0000313" key="15">
    <source>
        <dbReference type="Proteomes" id="UP000677054"/>
    </source>
</evidence>
<feature type="domain" description="DH" evidence="12">
    <location>
        <begin position="512"/>
        <end position="705"/>
    </location>
</feature>
<dbReference type="Pfam" id="PF17838">
    <property type="entry name" value="PH_16"/>
    <property type="match status" value="1"/>
</dbReference>
<dbReference type="EMBL" id="LR902570">
    <property type="protein sequence ID" value="CAD7250749.1"/>
    <property type="molecule type" value="Genomic_DNA"/>
</dbReference>
<dbReference type="PROSITE" id="PS50081">
    <property type="entry name" value="ZF_DAG_PE_2"/>
    <property type="match status" value="1"/>
</dbReference>
<dbReference type="Gene3D" id="2.30.29.30">
    <property type="entry name" value="Pleckstrin-homology domain (PH domain)/Phosphotyrosine-binding domain (PTB)"/>
    <property type="match status" value="1"/>
</dbReference>
<dbReference type="SUPFAM" id="SSF57889">
    <property type="entry name" value="Cysteine-rich domain"/>
    <property type="match status" value="1"/>
</dbReference>
<dbReference type="SUPFAM" id="SSF48065">
    <property type="entry name" value="DBL homology domain (DH-domain)"/>
    <property type="match status" value="1"/>
</dbReference>
<dbReference type="CDD" id="cd00160">
    <property type="entry name" value="RhoGEF"/>
    <property type="match status" value="1"/>
</dbReference>
<evidence type="ECO:0000256" key="6">
    <source>
        <dbReference type="ARBA" id="ARBA00022771"/>
    </source>
</evidence>
<organism evidence="14">
    <name type="scientific">Darwinula stevensoni</name>
    <dbReference type="NCBI Taxonomy" id="69355"/>
    <lineage>
        <taxon>Eukaryota</taxon>
        <taxon>Metazoa</taxon>
        <taxon>Ecdysozoa</taxon>
        <taxon>Arthropoda</taxon>
        <taxon>Crustacea</taxon>
        <taxon>Oligostraca</taxon>
        <taxon>Ostracoda</taxon>
        <taxon>Podocopa</taxon>
        <taxon>Podocopida</taxon>
        <taxon>Darwinulocopina</taxon>
        <taxon>Darwinuloidea</taxon>
        <taxon>Darwinulidae</taxon>
        <taxon>Darwinula</taxon>
    </lineage>
</organism>
<dbReference type="InterPro" id="IPR002219">
    <property type="entry name" value="PKC_DAG/PE"/>
</dbReference>
<evidence type="ECO:0000256" key="2">
    <source>
        <dbReference type="ARBA" id="ARBA00022490"/>
    </source>
</evidence>
<dbReference type="EMBL" id="CAJPEV010003053">
    <property type="protein sequence ID" value="CAG0898773.1"/>
    <property type="molecule type" value="Genomic_DNA"/>
</dbReference>